<protein>
    <submittedName>
        <fullName evidence="1">Uncharacterized protein</fullName>
    </submittedName>
</protein>
<reference evidence="1 2" key="1">
    <citation type="submission" date="2024-04" db="EMBL/GenBank/DDBJ databases">
        <authorList>
            <person name="Waldvogel A.-M."/>
            <person name="Schoenle A."/>
        </authorList>
    </citation>
    <scope>NUCLEOTIDE SEQUENCE [LARGE SCALE GENOMIC DNA]</scope>
</reference>
<accession>A0AAV2JVF7</accession>
<dbReference type="AlphaFoldDB" id="A0AAV2JVF7"/>
<organism evidence="1 2">
    <name type="scientific">Knipowitschia caucasica</name>
    <name type="common">Caucasian dwarf goby</name>
    <name type="synonym">Pomatoschistus caucasicus</name>
    <dbReference type="NCBI Taxonomy" id="637954"/>
    <lineage>
        <taxon>Eukaryota</taxon>
        <taxon>Metazoa</taxon>
        <taxon>Chordata</taxon>
        <taxon>Craniata</taxon>
        <taxon>Vertebrata</taxon>
        <taxon>Euteleostomi</taxon>
        <taxon>Actinopterygii</taxon>
        <taxon>Neopterygii</taxon>
        <taxon>Teleostei</taxon>
        <taxon>Neoteleostei</taxon>
        <taxon>Acanthomorphata</taxon>
        <taxon>Gobiaria</taxon>
        <taxon>Gobiiformes</taxon>
        <taxon>Gobioidei</taxon>
        <taxon>Gobiidae</taxon>
        <taxon>Gobiinae</taxon>
        <taxon>Knipowitschia</taxon>
    </lineage>
</organism>
<evidence type="ECO:0000313" key="1">
    <source>
        <dbReference type="EMBL" id="CAL1579309.1"/>
    </source>
</evidence>
<proteinExistence type="predicted"/>
<sequence>MEQSLSPVPGWDSLSSADTVSLCTALSLVSRSASSRNRAIHDMSNEDVEAVVRGSHGRLIWSQSPGEWVPGARAPRPVMSCASRGQDLYCGL</sequence>
<dbReference type="Proteomes" id="UP001497482">
    <property type="component" value="Chromosome 14"/>
</dbReference>
<name>A0AAV2JVF7_KNICA</name>
<gene>
    <name evidence="1" type="ORF">KC01_LOCUS10377</name>
</gene>
<keyword evidence="2" id="KW-1185">Reference proteome</keyword>
<dbReference type="EMBL" id="OZ035836">
    <property type="protein sequence ID" value="CAL1579309.1"/>
    <property type="molecule type" value="Genomic_DNA"/>
</dbReference>
<evidence type="ECO:0000313" key="2">
    <source>
        <dbReference type="Proteomes" id="UP001497482"/>
    </source>
</evidence>